<sequence>HLIQEDTNANPVLLDALGLNRGHAFINGNDLGLYWLIQGICENKQPCCCQHAQISCLKPTQRYYHIPSDWLRSKNNLITVFDDLGAPSPGSVGLVQRVVTKIYK</sequence>
<dbReference type="Gene3D" id="2.60.120.260">
    <property type="entry name" value="Galactose-binding domain-like"/>
    <property type="match status" value="1"/>
</dbReference>
<evidence type="ECO:0000313" key="4">
    <source>
        <dbReference type="EMBL" id="CAF4775413.1"/>
    </source>
</evidence>
<gene>
    <name evidence="4" type="ORF">UJA718_LOCUS40114</name>
</gene>
<dbReference type="SUPFAM" id="SSF49785">
    <property type="entry name" value="Galactose-binding domain-like"/>
    <property type="match status" value="1"/>
</dbReference>
<comment type="caution">
    <text evidence="4">The sequence shown here is derived from an EMBL/GenBank/DDBJ whole genome shotgun (WGS) entry which is preliminary data.</text>
</comment>
<evidence type="ECO:0000256" key="2">
    <source>
        <dbReference type="ARBA" id="ARBA00023295"/>
    </source>
</evidence>
<keyword evidence="5" id="KW-1185">Reference proteome</keyword>
<protein>
    <recommendedName>
        <fullName evidence="3">Beta-galactosidase galactose-binding domain-containing protein</fullName>
    </recommendedName>
</protein>
<keyword evidence="2" id="KW-0326">Glycosidase</keyword>
<keyword evidence="1" id="KW-0378">Hydrolase</keyword>
<feature type="domain" description="Beta-galactosidase galactose-binding" evidence="3">
    <location>
        <begin position="8"/>
        <end position="76"/>
    </location>
</feature>
<dbReference type="InterPro" id="IPR048913">
    <property type="entry name" value="BetaGal_gal-bd"/>
</dbReference>
<dbReference type="Pfam" id="PF21467">
    <property type="entry name" value="BetaGal_gal-bd"/>
    <property type="match status" value="1"/>
</dbReference>
<dbReference type="Proteomes" id="UP000663873">
    <property type="component" value="Unassembled WGS sequence"/>
</dbReference>
<dbReference type="GO" id="GO:0016798">
    <property type="term" value="F:hydrolase activity, acting on glycosyl bonds"/>
    <property type="evidence" value="ECO:0007669"/>
    <property type="project" value="UniProtKB-KW"/>
</dbReference>
<evidence type="ECO:0000256" key="1">
    <source>
        <dbReference type="ARBA" id="ARBA00022801"/>
    </source>
</evidence>
<reference evidence="4" key="1">
    <citation type="submission" date="2021-02" db="EMBL/GenBank/DDBJ databases">
        <authorList>
            <person name="Nowell W R."/>
        </authorList>
    </citation>
    <scope>NUCLEOTIDE SEQUENCE</scope>
</reference>
<organism evidence="4 5">
    <name type="scientific">Rotaria socialis</name>
    <dbReference type="NCBI Taxonomy" id="392032"/>
    <lineage>
        <taxon>Eukaryota</taxon>
        <taxon>Metazoa</taxon>
        <taxon>Spiralia</taxon>
        <taxon>Gnathifera</taxon>
        <taxon>Rotifera</taxon>
        <taxon>Eurotatoria</taxon>
        <taxon>Bdelloidea</taxon>
        <taxon>Philodinida</taxon>
        <taxon>Philodinidae</taxon>
        <taxon>Rotaria</taxon>
    </lineage>
</organism>
<dbReference type="EMBL" id="CAJOBP010043734">
    <property type="protein sequence ID" value="CAF4775413.1"/>
    <property type="molecule type" value="Genomic_DNA"/>
</dbReference>
<evidence type="ECO:0000259" key="3">
    <source>
        <dbReference type="Pfam" id="PF21467"/>
    </source>
</evidence>
<proteinExistence type="predicted"/>
<dbReference type="AlphaFoldDB" id="A0A821MV59"/>
<evidence type="ECO:0000313" key="5">
    <source>
        <dbReference type="Proteomes" id="UP000663873"/>
    </source>
</evidence>
<feature type="non-terminal residue" evidence="4">
    <location>
        <position position="1"/>
    </location>
</feature>
<accession>A0A821MV59</accession>
<name>A0A821MV59_9BILA</name>
<dbReference type="InterPro" id="IPR008979">
    <property type="entry name" value="Galactose-bd-like_sf"/>
</dbReference>